<protein>
    <submittedName>
        <fullName evidence="3">Membrane protein</fullName>
    </submittedName>
</protein>
<dbReference type="EMBL" id="BFBY01000001">
    <property type="protein sequence ID" value="GBG04094.1"/>
    <property type="molecule type" value="Genomic_DNA"/>
</dbReference>
<evidence type="ECO:0000313" key="4">
    <source>
        <dbReference type="Proteomes" id="UP000257317"/>
    </source>
</evidence>
<dbReference type="Pfam" id="PF06570">
    <property type="entry name" value="DUF1129"/>
    <property type="match status" value="1"/>
</dbReference>
<dbReference type="AlphaFoldDB" id="A0A2Z6T5V0"/>
<feature type="transmembrane region" description="Helical" evidence="2">
    <location>
        <begin position="195"/>
        <end position="214"/>
    </location>
</feature>
<name>A0A2Z6T5V0_9LACO</name>
<keyword evidence="2" id="KW-1133">Transmembrane helix</keyword>
<keyword evidence="4" id="KW-1185">Reference proteome</keyword>
<dbReference type="OrthoDB" id="2327103at2"/>
<gene>
    <name evidence="3" type="ORF">LrDSM24759_00080</name>
</gene>
<evidence type="ECO:0000313" key="3">
    <source>
        <dbReference type="EMBL" id="GBG04094.1"/>
    </source>
</evidence>
<dbReference type="InterPro" id="IPR009214">
    <property type="entry name" value="DUF1129"/>
</dbReference>
<feature type="transmembrane region" description="Helical" evidence="2">
    <location>
        <begin position="226"/>
        <end position="243"/>
    </location>
</feature>
<dbReference type="RefSeq" id="WP_117117303.1">
    <property type="nucleotide sequence ID" value="NZ_BFBY01000001.1"/>
</dbReference>
<feature type="transmembrane region" description="Helical" evidence="2">
    <location>
        <begin position="132"/>
        <end position="150"/>
    </location>
</feature>
<comment type="caution">
    <text evidence="3">The sequence shown here is derived from an EMBL/GenBank/DDBJ whole genome shotgun (WGS) entry which is preliminary data.</text>
</comment>
<proteinExistence type="predicted"/>
<keyword evidence="2" id="KW-0472">Membrane</keyword>
<organism evidence="3 4">
    <name type="scientific">Lactobacillus rodentium</name>
    <dbReference type="NCBI Taxonomy" id="947835"/>
    <lineage>
        <taxon>Bacteria</taxon>
        <taxon>Bacillati</taxon>
        <taxon>Bacillota</taxon>
        <taxon>Bacilli</taxon>
        <taxon>Lactobacillales</taxon>
        <taxon>Lactobacillaceae</taxon>
        <taxon>Lactobacillus</taxon>
    </lineage>
</organism>
<reference evidence="4" key="1">
    <citation type="submission" date="2018-03" db="EMBL/GenBank/DDBJ databases">
        <title>New taxa in the Lactobacillus gasseri group.</title>
        <authorList>
            <person name="Tanizawa Y."/>
            <person name="Tohno M."/>
            <person name="Endo A."/>
            <person name="Arita M."/>
        </authorList>
    </citation>
    <scope>NUCLEOTIDE SEQUENCE [LARGE SCALE GENOMIC DNA]</scope>
    <source>
        <strain evidence="4">DSM 24759</strain>
    </source>
</reference>
<dbReference type="Proteomes" id="UP000257317">
    <property type="component" value="Unassembled WGS sequence"/>
</dbReference>
<sequence length="264" mass="29865">MSENKKDQNQAAEEVKNDKVEQEELKKQSKQAAHEEAIKNTDPQELRKQLTNKNSDYVFRLQKALLENENIANDQVEPAIDSILPEMVIAQQKGIPASTLYKMSPTEKAIELTHPKPKVVTQKFGLQVIDNILLYLALFAGLYGFVQLVSKTPSGAELGVVTLLVLVVGLGYMMAYYNRWIVTPKDKRMGTGKMILIGVAILIIMFLWVTATSMPGLRSLNPPLNPWVEIVIAVIAFGVRYYLRRKYNIIDPVRQARLQQQNKK</sequence>
<evidence type="ECO:0000256" key="2">
    <source>
        <dbReference type="SAM" id="Phobius"/>
    </source>
</evidence>
<keyword evidence="2" id="KW-0812">Transmembrane</keyword>
<feature type="region of interest" description="Disordered" evidence="1">
    <location>
        <begin position="1"/>
        <end position="47"/>
    </location>
</feature>
<feature type="transmembrane region" description="Helical" evidence="2">
    <location>
        <begin position="156"/>
        <end position="175"/>
    </location>
</feature>
<evidence type="ECO:0000256" key="1">
    <source>
        <dbReference type="SAM" id="MobiDB-lite"/>
    </source>
</evidence>
<accession>A0A2Z6T5V0</accession>